<protein>
    <submittedName>
        <fullName evidence="2">Retrovirus-related Pol polyprotein from transposon RE2</fullName>
    </submittedName>
</protein>
<sequence>MDPFEGYIAAKPGQVCRLKRSLYSFKQASRQWNLELTTRLLEFGFSQSPHDTCLFLKHSGNDFLALLVYVDDSLLTGTSEDNLRAVKQYLDRFFTIKDLGDAKYSLGLELARSGHGLHITQHKYLEDILVDTAMENATPVSTPVPSGLQLTSDAGSLLPFLDKYRRVVGRLLYLRFTRPDISFHVQQLSQFLQHPRTSHWDVALHIIQYLKGSRSLGLFFPARNTLALSTYSDTSWASCLDSRRSIIGFCVFLGSSLVSWKTKKQAIVLALPLKQNIAAWHQLCVNCSGFHIYFMTFVFQFLSLFRFGVTIRPHFTLRPILSSTSAPNILTLIVTW</sequence>
<dbReference type="EMBL" id="JACGWJ010000003">
    <property type="protein sequence ID" value="KAL0431330.1"/>
    <property type="molecule type" value="Genomic_DNA"/>
</dbReference>
<proteinExistence type="predicted"/>
<dbReference type="PANTHER" id="PTHR11439:SF470">
    <property type="entry name" value="CYSTEINE-RICH RLK (RECEPTOR-LIKE PROTEIN KINASE) 8"/>
    <property type="match status" value="1"/>
</dbReference>
<evidence type="ECO:0000259" key="1">
    <source>
        <dbReference type="Pfam" id="PF07727"/>
    </source>
</evidence>
<dbReference type="InterPro" id="IPR013103">
    <property type="entry name" value="RVT_2"/>
</dbReference>
<accession>A0AAW2VRB8</accession>
<evidence type="ECO:0000313" key="2">
    <source>
        <dbReference type="EMBL" id="KAL0431330.1"/>
    </source>
</evidence>
<comment type="caution">
    <text evidence="2">The sequence shown here is derived from an EMBL/GenBank/DDBJ whole genome shotgun (WGS) entry which is preliminary data.</text>
</comment>
<reference evidence="2" key="2">
    <citation type="journal article" date="2024" name="Plant">
        <title>Genomic evolution and insights into agronomic trait innovations of Sesamum species.</title>
        <authorList>
            <person name="Miao H."/>
            <person name="Wang L."/>
            <person name="Qu L."/>
            <person name="Liu H."/>
            <person name="Sun Y."/>
            <person name="Le M."/>
            <person name="Wang Q."/>
            <person name="Wei S."/>
            <person name="Zheng Y."/>
            <person name="Lin W."/>
            <person name="Duan Y."/>
            <person name="Cao H."/>
            <person name="Xiong S."/>
            <person name="Wang X."/>
            <person name="Wei L."/>
            <person name="Li C."/>
            <person name="Ma Q."/>
            <person name="Ju M."/>
            <person name="Zhao R."/>
            <person name="Li G."/>
            <person name="Mu C."/>
            <person name="Tian Q."/>
            <person name="Mei H."/>
            <person name="Zhang T."/>
            <person name="Gao T."/>
            <person name="Zhang H."/>
        </authorList>
    </citation>
    <scope>NUCLEOTIDE SEQUENCE</scope>
    <source>
        <strain evidence="2">G02</strain>
    </source>
</reference>
<name>A0AAW2VRB8_SESRA</name>
<reference evidence="2" key="1">
    <citation type="submission" date="2020-06" db="EMBL/GenBank/DDBJ databases">
        <authorList>
            <person name="Li T."/>
            <person name="Hu X."/>
            <person name="Zhang T."/>
            <person name="Song X."/>
            <person name="Zhang H."/>
            <person name="Dai N."/>
            <person name="Sheng W."/>
            <person name="Hou X."/>
            <person name="Wei L."/>
        </authorList>
    </citation>
    <scope>NUCLEOTIDE SEQUENCE</scope>
    <source>
        <strain evidence="2">G02</strain>
        <tissue evidence="2">Leaf</tissue>
    </source>
</reference>
<dbReference type="CDD" id="cd09272">
    <property type="entry name" value="RNase_HI_RT_Ty1"/>
    <property type="match status" value="1"/>
</dbReference>
<gene>
    <name evidence="2" type="ORF">Sradi_0759000</name>
</gene>
<dbReference type="SUPFAM" id="SSF56672">
    <property type="entry name" value="DNA/RNA polymerases"/>
    <property type="match status" value="1"/>
</dbReference>
<dbReference type="AlphaFoldDB" id="A0AAW2VRB8"/>
<organism evidence="2">
    <name type="scientific">Sesamum radiatum</name>
    <name type="common">Black benniseed</name>
    <dbReference type="NCBI Taxonomy" id="300843"/>
    <lineage>
        <taxon>Eukaryota</taxon>
        <taxon>Viridiplantae</taxon>
        <taxon>Streptophyta</taxon>
        <taxon>Embryophyta</taxon>
        <taxon>Tracheophyta</taxon>
        <taxon>Spermatophyta</taxon>
        <taxon>Magnoliopsida</taxon>
        <taxon>eudicotyledons</taxon>
        <taxon>Gunneridae</taxon>
        <taxon>Pentapetalae</taxon>
        <taxon>asterids</taxon>
        <taxon>lamiids</taxon>
        <taxon>Lamiales</taxon>
        <taxon>Pedaliaceae</taxon>
        <taxon>Sesamum</taxon>
    </lineage>
</organism>
<dbReference type="Pfam" id="PF07727">
    <property type="entry name" value="RVT_2"/>
    <property type="match status" value="1"/>
</dbReference>
<feature type="domain" description="Reverse transcriptase Ty1/copia-type" evidence="1">
    <location>
        <begin position="8"/>
        <end position="144"/>
    </location>
</feature>
<dbReference type="PANTHER" id="PTHR11439">
    <property type="entry name" value="GAG-POL-RELATED RETROTRANSPOSON"/>
    <property type="match status" value="1"/>
</dbReference>
<dbReference type="InterPro" id="IPR043502">
    <property type="entry name" value="DNA/RNA_pol_sf"/>
</dbReference>